<feature type="non-terminal residue" evidence="1">
    <location>
        <position position="100"/>
    </location>
</feature>
<protein>
    <submittedName>
        <fullName evidence="1">Uncharacterized protein</fullName>
    </submittedName>
</protein>
<gene>
    <name evidence="1" type="ORF">AFUS01_LOCUS788</name>
</gene>
<comment type="caution">
    <text evidence="1">The sequence shown here is derived from an EMBL/GenBank/DDBJ whole genome shotgun (WGS) entry which is preliminary data.</text>
</comment>
<dbReference type="OrthoDB" id="7616244at2759"/>
<evidence type="ECO:0000313" key="1">
    <source>
        <dbReference type="EMBL" id="CAG7652156.1"/>
    </source>
</evidence>
<dbReference type="Proteomes" id="UP000708208">
    <property type="component" value="Unassembled WGS sequence"/>
</dbReference>
<sequence length="100" mass="11326">MDPDEPLSYPEPPPGSLNIMDELATASKDVDPEVGLMQLEHKIKKQKAINFYHTGKYPEAYELYVRLHQIEKEIHGELSDEALETLGNIGVLLQLLQRPS</sequence>
<name>A0A8J2J2K1_9HEXA</name>
<accession>A0A8J2J2K1</accession>
<reference evidence="1" key="1">
    <citation type="submission" date="2021-06" db="EMBL/GenBank/DDBJ databases">
        <authorList>
            <person name="Hodson N. C."/>
            <person name="Mongue J. A."/>
            <person name="Jaron S. K."/>
        </authorList>
    </citation>
    <scope>NUCLEOTIDE SEQUENCE</scope>
</reference>
<dbReference type="AlphaFoldDB" id="A0A8J2J2K1"/>
<proteinExistence type="predicted"/>
<dbReference type="EMBL" id="CAJVCH010004201">
    <property type="protein sequence ID" value="CAG7652156.1"/>
    <property type="molecule type" value="Genomic_DNA"/>
</dbReference>
<evidence type="ECO:0000313" key="2">
    <source>
        <dbReference type="Proteomes" id="UP000708208"/>
    </source>
</evidence>
<organism evidence="1 2">
    <name type="scientific">Allacma fusca</name>
    <dbReference type="NCBI Taxonomy" id="39272"/>
    <lineage>
        <taxon>Eukaryota</taxon>
        <taxon>Metazoa</taxon>
        <taxon>Ecdysozoa</taxon>
        <taxon>Arthropoda</taxon>
        <taxon>Hexapoda</taxon>
        <taxon>Collembola</taxon>
        <taxon>Symphypleona</taxon>
        <taxon>Sminthuridae</taxon>
        <taxon>Allacma</taxon>
    </lineage>
</organism>
<keyword evidence="2" id="KW-1185">Reference proteome</keyword>